<gene>
    <name evidence="7" type="ORF">LLUT_LOCUS5049</name>
</gene>
<keyword evidence="8" id="KW-1185">Reference proteome</keyword>
<feature type="domain" description="Late embryogenesis abundant protein LEA-2 subgroup" evidence="6">
    <location>
        <begin position="85"/>
        <end position="187"/>
    </location>
</feature>
<reference evidence="7 8" key="1">
    <citation type="submission" date="2024-03" db="EMBL/GenBank/DDBJ databases">
        <authorList>
            <person name="Martinez-Hernandez J."/>
        </authorList>
    </citation>
    <scope>NUCLEOTIDE SEQUENCE [LARGE SCALE GENOMIC DNA]</scope>
</reference>
<dbReference type="PANTHER" id="PTHR31415:SF166">
    <property type="entry name" value="LATE EMBRYOGENESIS ABUNDANT (LEA) HYDROXYPROLINE-RICH GLYCOPROTEIN FAMILY"/>
    <property type="match status" value="1"/>
</dbReference>
<keyword evidence="3 5" id="KW-1133">Transmembrane helix</keyword>
<dbReference type="Proteomes" id="UP001497480">
    <property type="component" value="Unassembled WGS sequence"/>
</dbReference>
<dbReference type="InterPro" id="IPR004864">
    <property type="entry name" value="LEA_2"/>
</dbReference>
<protein>
    <recommendedName>
        <fullName evidence="6">Late embryogenesis abundant protein LEA-2 subgroup domain-containing protein</fullName>
    </recommendedName>
</protein>
<feature type="transmembrane region" description="Helical" evidence="5">
    <location>
        <begin position="21"/>
        <end position="43"/>
    </location>
</feature>
<dbReference type="Pfam" id="PF03168">
    <property type="entry name" value="LEA_2"/>
    <property type="match status" value="1"/>
</dbReference>
<accession>A0AAV1W4M6</accession>
<dbReference type="EMBL" id="CAXHTB010000003">
    <property type="protein sequence ID" value="CAL0303989.1"/>
    <property type="molecule type" value="Genomic_DNA"/>
</dbReference>
<evidence type="ECO:0000313" key="8">
    <source>
        <dbReference type="Proteomes" id="UP001497480"/>
    </source>
</evidence>
<comment type="subcellular location">
    <subcellularLocation>
        <location evidence="1">Membrane</location>
        <topology evidence="1">Single-pass membrane protein</topology>
    </subcellularLocation>
</comment>
<evidence type="ECO:0000256" key="1">
    <source>
        <dbReference type="ARBA" id="ARBA00004167"/>
    </source>
</evidence>
<name>A0AAV1W4M6_LUPLU</name>
<evidence type="ECO:0000256" key="3">
    <source>
        <dbReference type="ARBA" id="ARBA00022989"/>
    </source>
</evidence>
<evidence type="ECO:0000256" key="5">
    <source>
        <dbReference type="SAM" id="Phobius"/>
    </source>
</evidence>
<dbReference type="PANTHER" id="PTHR31415">
    <property type="entry name" value="OS05G0367900 PROTEIN"/>
    <property type="match status" value="1"/>
</dbReference>
<evidence type="ECO:0000256" key="2">
    <source>
        <dbReference type="ARBA" id="ARBA00022692"/>
    </source>
</evidence>
<evidence type="ECO:0000313" key="7">
    <source>
        <dbReference type="EMBL" id="CAL0303989.1"/>
    </source>
</evidence>
<dbReference type="InterPro" id="IPR044839">
    <property type="entry name" value="NDR1-like"/>
</dbReference>
<evidence type="ECO:0000259" key="6">
    <source>
        <dbReference type="Pfam" id="PF03168"/>
    </source>
</evidence>
<dbReference type="AlphaFoldDB" id="A0AAV1W4M6"/>
<comment type="caution">
    <text evidence="7">The sequence shown here is derived from an EMBL/GenBank/DDBJ whole genome shotgun (WGS) entry which is preliminary data.</text>
</comment>
<proteinExistence type="predicted"/>
<keyword evidence="4 5" id="KW-0472">Membrane</keyword>
<dbReference type="GO" id="GO:0098542">
    <property type="term" value="P:defense response to other organism"/>
    <property type="evidence" value="ECO:0007669"/>
    <property type="project" value="InterPro"/>
</dbReference>
<organism evidence="7 8">
    <name type="scientific">Lupinus luteus</name>
    <name type="common">European yellow lupine</name>
    <dbReference type="NCBI Taxonomy" id="3873"/>
    <lineage>
        <taxon>Eukaryota</taxon>
        <taxon>Viridiplantae</taxon>
        <taxon>Streptophyta</taxon>
        <taxon>Embryophyta</taxon>
        <taxon>Tracheophyta</taxon>
        <taxon>Spermatophyta</taxon>
        <taxon>Magnoliopsida</taxon>
        <taxon>eudicotyledons</taxon>
        <taxon>Gunneridae</taxon>
        <taxon>Pentapetalae</taxon>
        <taxon>rosids</taxon>
        <taxon>fabids</taxon>
        <taxon>Fabales</taxon>
        <taxon>Fabaceae</taxon>
        <taxon>Papilionoideae</taxon>
        <taxon>50 kb inversion clade</taxon>
        <taxon>genistoids sensu lato</taxon>
        <taxon>core genistoids</taxon>
        <taxon>Genisteae</taxon>
        <taxon>Lupinus</taxon>
    </lineage>
</organism>
<dbReference type="GO" id="GO:0005886">
    <property type="term" value="C:plasma membrane"/>
    <property type="evidence" value="ECO:0007669"/>
    <property type="project" value="TreeGrafter"/>
</dbReference>
<sequence>MSVKECGHHGDEERGALLRRIFGVIVAFIVLILFVIFLIWIILRPTKPTFMLQDATVFAFNLSSTQPPSFVPIPNTITITMQVTLLAHNPNKRIGIYYQKLQVYASYRNQQISLTTEIPATYQGHKDFTVWSPFLFGAAVPVSPYTLSSLQQDQNDGAVMVNLKVNGRVKWRVGNWISGRYHINVHCPAYIRFAGDRNGGVGVVAPAVKFQLLQSCSVDV</sequence>
<evidence type="ECO:0000256" key="4">
    <source>
        <dbReference type="ARBA" id="ARBA00023136"/>
    </source>
</evidence>
<dbReference type="GO" id="GO:0009506">
    <property type="term" value="C:plasmodesma"/>
    <property type="evidence" value="ECO:0007669"/>
    <property type="project" value="TreeGrafter"/>
</dbReference>
<keyword evidence="2 5" id="KW-0812">Transmembrane</keyword>